<organism evidence="1 2">
    <name type="scientific">Dolichospermum compactum NIES-806</name>
    <dbReference type="NCBI Taxonomy" id="1973481"/>
    <lineage>
        <taxon>Bacteria</taxon>
        <taxon>Bacillati</taxon>
        <taxon>Cyanobacteriota</taxon>
        <taxon>Cyanophyceae</taxon>
        <taxon>Nostocales</taxon>
        <taxon>Aphanizomenonaceae</taxon>
        <taxon>Dolichospermum</taxon>
        <taxon>Dolichospermum compactum</taxon>
    </lineage>
</organism>
<reference evidence="1 2" key="1">
    <citation type="submission" date="2017-06" db="EMBL/GenBank/DDBJ databases">
        <title>Genome sequencing of cyanobaciteial culture collection at National Institute for Environmental Studies (NIES).</title>
        <authorList>
            <person name="Hirose Y."/>
            <person name="Shimura Y."/>
            <person name="Fujisawa T."/>
            <person name="Nakamura Y."/>
            <person name="Kawachi M."/>
        </authorList>
    </citation>
    <scope>NUCLEOTIDE SEQUENCE [LARGE SCALE GENOMIC DNA]</scope>
    <source>
        <strain evidence="1 2">NIES-806</strain>
    </source>
</reference>
<dbReference type="Proteomes" id="UP000218702">
    <property type="component" value="Chromosome"/>
</dbReference>
<evidence type="ECO:0000313" key="1">
    <source>
        <dbReference type="EMBL" id="BAZ85185.1"/>
    </source>
</evidence>
<dbReference type="SUPFAM" id="SSF117396">
    <property type="entry name" value="TM1631-like"/>
    <property type="match status" value="1"/>
</dbReference>
<dbReference type="InterPro" id="IPR036520">
    <property type="entry name" value="UPF0759_sf"/>
</dbReference>
<sequence length="122" mass="14115">MAWQRTETPLAAVSKPEVVLSPSVNFPSADKVVALLQILIEFSVTAPFTLIRFISQPQLSINQILMEEWVRQIQAWLQAGIKIYFFVHCPLEYMSPHNARYFQQLLEESGNNIILIPLRRFK</sequence>
<name>A0A1Z4V1K8_9CYAN</name>
<evidence type="ECO:0000313" key="2">
    <source>
        <dbReference type="Proteomes" id="UP000218702"/>
    </source>
</evidence>
<dbReference type="EMBL" id="AP018316">
    <property type="protein sequence ID" value="BAZ85185.1"/>
    <property type="molecule type" value="Genomic_DNA"/>
</dbReference>
<dbReference type="AlphaFoldDB" id="A0A1Z4V1K8"/>
<keyword evidence="2" id="KW-1185">Reference proteome</keyword>
<proteinExistence type="predicted"/>
<protein>
    <submittedName>
        <fullName evidence="1">Uncharacterized protein</fullName>
    </submittedName>
</protein>
<gene>
    <name evidence="1" type="ORF">NIES806_13850</name>
</gene>
<dbReference type="Pfam" id="PF01904">
    <property type="entry name" value="DUF72"/>
    <property type="match status" value="1"/>
</dbReference>
<dbReference type="InterPro" id="IPR002763">
    <property type="entry name" value="DUF72"/>
</dbReference>
<dbReference type="Gene3D" id="3.20.20.410">
    <property type="entry name" value="Protein of unknown function UPF0759"/>
    <property type="match status" value="1"/>
</dbReference>
<accession>A0A1Z4V1K8</accession>
<dbReference type="KEGG" id="dcm:NIES806_13850"/>